<organism evidence="10 11">
    <name type="scientific">Desulfoferula mesophila</name>
    <dbReference type="NCBI Taxonomy" id="3058419"/>
    <lineage>
        <taxon>Bacteria</taxon>
        <taxon>Pseudomonadati</taxon>
        <taxon>Thermodesulfobacteriota</taxon>
        <taxon>Desulfarculia</taxon>
        <taxon>Desulfarculales</taxon>
        <taxon>Desulfarculaceae</taxon>
        <taxon>Desulfoferula</taxon>
    </lineage>
</organism>
<accession>A0AAU9EBM0</accession>
<keyword evidence="4" id="KW-0479">Metal-binding</keyword>
<dbReference type="RefSeq" id="WP_338606255.1">
    <property type="nucleotide sequence ID" value="NZ_AP028679.1"/>
</dbReference>
<dbReference type="InterPro" id="IPR036021">
    <property type="entry name" value="Tungsten_al_ferr_oxy-like_C"/>
</dbReference>
<evidence type="ECO:0000256" key="3">
    <source>
        <dbReference type="ARBA" id="ARBA00022485"/>
    </source>
</evidence>
<evidence type="ECO:0000256" key="4">
    <source>
        <dbReference type="ARBA" id="ARBA00022723"/>
    </source>
</evidence>
<dbReference type="Pfam" id="PF02730">
    <property type="entry name" value="AFOR_N"/>
    <property type="match status" value="1"/>
</dbReference>
<dbReference type="InterPro" id="IPR051919">
    <property type="entry name" value="W-dependent_AOR"/>
</dbReference>
<dbReference type="Gene3D" id="1.10.569.10">
    <property type="entry name" value="Aldehyde Ferredoxin Oxidoreductase Protein, subunit A, domain 2"/>
    <property type="match status" value="1"/>
</dbReference>
<comment type="cofactor">
    <cofactor evidence="1">
        <name>[4Fe-4S] cluster</name>
        <dbReference type="ChEBI" id="CHEBI:49883"/>
    </cofactor>
</comment>
<dbReference type="InterPro" id="IPR036503">
    <property type="entry name" value="Ald_Fedxn_OxRdtase_N_sf"/>
</dbReference>
<keyword evidence="11" id="KW-1185">Reference proteome</keyword>
<dbReference type="EMBL" id="AP028679">
    <property type="protein sequence ID" value="BEQ14551.1"/>
    <property type="molecule type" value="Genomic_DNA"/>
</dbReference>
<evidence type="ECO:0000259" key="9">
    <source>
        <dbReference type="SMART" id="SM00790"/>
    </source>
</evidence>
<dbReference type="SUPFAM" id="SSF48310">
    <property type="entry name" value="Aldehyde ferredoxin oxidoreductase, C-terminal domains"/>
    <property type="match status" value="1"/>
</dbReference>
<dbReference type="InterPro" id="IPR013983">
    <property type="entry name" value="Ald_Fedxn_OxRdtase_N"/>
</dbReference>
<sequence length="611" mass="65483">MSGYHHKLLRVDLNNRQVKAQDLDPELTDKFVGGAGVAAKILYEETKADTEPLSPENVFIAMTGPFTGTKVPSSGRHHIVARSPLTGIFGEANVGGSWGVMLKKAGYDGVVVTGKADKPVYVAISEDKAEIRDAAEIWGQDAEESAKWLKAQTSKKAAAAVIGQAGERLAPIAGVPHIGTLTRAAARTGLGAVMGSKNLKALVAVGDGAAPVADPEGLAESVKKLLKHITTATETFGKYGTGGGAENYEKLGNFPLKNWKQGRWPGVSKINGVVLHDTVLTGRKGCWGCPIACGRHIKITEGPYAGLEGAGPEYETMGTMGGECLVEDLEAICKANDLCNRYGLDTISAGATIAFAMEAFERGLITTEDTGGVELTWGSGEALVAMVEKMGKREGIGELMSQGSKAMAEALGRNAIEFAVHVKGLEPSAHDPRRFFSQALSYGTSGRGACHNASWSHPYELAMNMPEIGIAEPQDAYQVEGKAAFTATFQNLMCVQDCAVLCRFTQIGKAVTVNDVVEWMSLVTGKNWDVDSLMKVGERTFNLKRLYNTRVGVSRKDDFLPPRFMTLNREGEELTNQLPPMGRLLSDYYKHRGWSEEGIPTPQTISDLGIA</sequence>
<dbReference type="PANTHER" id="PTHR30038">
    <property type="entry name" value="ALDEHYDE FERREDOXIN OXIDOREDUCTASE"/>
    <property type="match status" value="1"/>
</dbReference>
<evidence type="ECO:0000256" key="7">
    <source>
        <dbReference type="ARBA" id="ARBA00023014"/>
    </source>
</evidence>
<evidence type="ECO:0000256" key="8">
    <source>
        <dbReference type="ARBA" id="ARBA00049934"/>
    </source>
</evidence>
<reference evidence="11" key="1">
    <citation type="journal article" date="2023" name="Arch. Microbiol.">
        <title>Desulfoferula mesophilus gen. nov. sp. nov., a mesophilic sulfate-reducing bacterium isolated from a brackish lake sediment.</title>
        <authorList>
            <person name="Watanabe T."/>
            <person name="Yabe T."/>
            <person name="Tsuji J.M."/>
            <person name="Fukui M."/>
        </authorList>
    </citation>
    <scope>NUCLEOTIDE SEQUENCE [LARGE SCALE GENOMIC DNA]</scope>
    <source>
        <strain evidence="11">12FAK</strain>
    </source>
</reference>
<feature type="domain" description="Aldehyde ferredoxin oxidoreductase N-terminal" evidence="9">
    <location>
        <begin position="4"/>
        <end position="208"/>
    </location>
</feature>
<dbReference type="GO" id="GO:0046872">
    <property type="term" value="F:metal ion binding"/>
    <property type="evidence" value="ECO:0007669"/>
    <property type="project" value="UniProtKB-KW"/>
</dbReference>
<dbReference type="GO" id="GO:0051539">
    <property type="term" value="F:4 iron, 4 sulfur cluster binding"/>
    <property type="evidence" value="ECO:0007669"/>
    <property type="project" value="UniProtKB-KW"/>
</dbReference>
<gene>
    <name evidence="10" type="ORF">FAK_16170</name>
</gene>
<dbReference type="Pfam" id="PF01314">
    <property type="entry name" value="AFOR_C"/>
    <property type="match status" value="1"/>
</dbReference>
<dbReference type="GO" id="GO:0016625">
    <property type="term" value="F:oxidoreductase activity, acting on the aldehyde or oxo group of donors, iron-sulfur protein as acceptor"/>
    <property type="evidence" value="ECO:0007669"/>
    <property type="project" value="InterPro"/>
</dbReference>
<evidence type="ECO:0000313" key="10">
    <source>
        <dbReference type="EMBL" id="BEQ14551.1"/>
    </source>
</evidence>
<proteinExistence type="inferred from homology"/>
<keyword evidence="3" id="KW-0004">4Fe-4S</keyword>
<dbReference type="Proteomes" id="UP001366166">
    <property type="component" value="Chromosome"/>
</dbReference>
<evidence type="ECO:0000256" key="2">
    <source>
        <dbReference type="ARBA" id="ARBA00011032"/>
    </source>
</evidence>
<protein>
    <submittedName>
        <fullName evidence="10">Aldehyde ferredoxin oxidoreductase</fullName>
    </submittedName>
</protein>
<comment type="similarity">
    <text evidence="2">Belongs to the AOR/FOR family.</text>
</comment>
<dbReference type="GO" id="GO:0009055">
    <property type="term" value="F:electron transfer activity"/>
    <property type="evidence" value="ECO:0007669"/>
    <property type="project" value="InterPro"/>
</dbReference>
<keyword evidence="5" id="KW-0560">Oxidoreductase</keyword>
<dbReference type="InterPro" id="IPR013984">
    <property type="entry name" value="Ald_Fedxn_OxRdtase_dom2"/>
</dbReference>
<dbReference type="SUPFAM" id="SSF56228">
    <property type="entry name" value="Aldehyde ferredoxin oxidoreductase, N-terminal domain"/>
    <property type="match status" value="1"/>
</dbReference>
<evidence type="ECO:0000313" key="11">
    <source>
        <dbReference type="Proteomes" id="UP001366166"/>
    </source>
</evidence>
<dbReference type="Gene3D" id="1.10.599.10">
    <property type="entry name" value="Aldehyde Ferredoxin Oxidoreductase Protein, subunit A, domain 3"/>
    <property type="match status" value="1"/>
</dbReference>
<evidence type="ECO:0000256" key="6">
    <source>
        <dbReference type="ARBA" id="ARBA00023004"/>
    </source>
</evidence>
<name>A0AAU9EBM0_9BACT</name>
<evidence type="ECO:0000256" key="1">
    <source>
        <dbReference type="ARBA" id="ARBA00001966"/>
    </source>
</evidence>
<dbReference type="Gene3D" id="3.60.9.10">
    <property type="entry name" value="Aldehyde ferredoxin oxidoreductase, N-terminal domain"/>
    <property type="match status" value="1"/>
</dbReference>
<comment type="cofactor">
    <cofactor evidence="8">
        <name>tungstopterin</name>
        <dbReference type="ChEBI" id="CHEBI:30402"/>
    </cofactor>
</comment>
<dbReference type="SMART" id="SM00790">
    <property type="entry name" value="AFOR_N"/>
    <property type="match status" value="1"/>
</dbReference>
<keyword evidence="7" id="KW-0411">Iron-sulfur</keyword>
<dbReference type="InterPro" id="IPR013985">
    <property type="entry name" value="Ald_Fedxn_OxRdtase_dom3"/>
</dbReference>
<dbReference type="KEGG" id="dmp:FAK_16170"/>
<dbReference type="PANTHER" id="PTHR30038:SF0">
    <property type="entry name" value="TUNGSTEN-CONTAINING ALDEHYDE FERREDOXIN OXIDOREDUCTASE"/>
    <property type="match status" value="1"/>
</dbReference>
<dbReference type="AlphaFoldDB" id="A0AAU9EBM0"/>
<dbReference type="InterPro" id="IPR001203">
    <property type="entry name" value="OxRdtase_Ald_Fedxn_C"/>
</dbReference>
<evidence type="ECO:0000256" key="5">
    <source>
        <dbReference type="ARBA" id="ARBA00023002"/>
    </source>
</evidence>
<keyword evidence="6" id="KW-0408">Iron</keyword>